<dbReference type="InterPro" id="IPR052019">
    <property type="entry name" value="F420H2_bilvrd_red/Heme_oxyg"/>
</dbReference>
<dbReference type="GO" id="GO:0070967">
    <property type="term" value="F:coenzyme F420 binding"/>
    <property type="evidence" value="ECO:0007669"/>
    <property type="project" value="TreeGrafter"/>
</dbReference>
<reference evidence="3 4" key="1">
    <citation type="submission" date="2019-11" db="EMBL/GenBank/DDBJ databases">
        <title>Whole-genome sequence of Rhodoplanes serenus DSM 18633, type strain.</title>
        <authorList>
            <person name="Kyndt J.A."/>
            <person name="Meyer T.E."/>
        </authorList>
    </citation>
    <scope>NUCLEOTIDE SEQUENCE [LARGE SCALE GENOMIC DNA]</scope>
    <source>
        <strain evidence="3 4">DSM 18633</strain>
    </source>
</reference>
<dbReference type="AlphaFoldDB" id="A0A327JWB8"/>
<evidence type="ECO:0000313" key="4">
    <source>
        <dbReference type="Proteomes" id="UP000438991"/>
    </source>
</evidence>
<dbReference type="InterPro" id="IPR012349">
    <property type="entry name" value="Split_barrel_FMN-bd"/>
</dbReference>
<evidence type="ECO:0000313" key="3">
    <source>
        <dbReference type="EMBL" id="MTW18047.1"/>
    </source>
</evidence>
<protein>
    <submittedName>
        <fullName evidence="3">Pyridoxamine 5'-phosphate oxidase</fullName>
    </submittedName>
</protein>
<dbReference type="RefSeq" id="WP_111388244.1">
    <property type="nucleotide sequence ID" value="NZ_NPEW01000315.1"/>
</dbReference>
<dbReference type="GO" id="GO:0005829">
    <property type="term" value="C:cytosol"/>
    <property type="evidence" value="ECO:0007669"/>
    <property type="project" value="TreeGrafter"/>
</dbReference>
<dbReference type="InterPro" id="IPR011576">
    <property type="entry name" value="Pyridox_Oxase_N"/>
</dbReference>
<comment type="caution">
    <text evidence="3">The sequence shown here is derived from an EMBL/GenBank/DDBJ whole genome shotgun (WGS) entry which is preliminary data.</text>
</comment>
<dbReference type="GO" id="GO:0016627">
    <property type="term" value="F:oxidoreductase activity, acting on the CH-CH group of donors"/>
    <property type="evidence" value="ECO:0007669"/>
    <property type="project" value="TreeGrafter"/>
</dbReference>
<dbReference type="Proteomes" id="UP000438991">
    <property type="component" value="Unassembled WGS sequence"/>
</dbReference>
<dbReference type="Gene3D" id="2.30.110.10">
    <property type="entry name" value="Electron Transport, Fmn-binding Protein, Chain A"/>
    <property type="match status" value="1"/>
</dbReference>
<dbReference type="EMBL" id="WNKV01000014">
    <property type="protein sequence ID" value="MTW18047.1"/>
    <property type="molecule type" value="Genomic_DNA"/>
</dbReference>
<evidence type="ECO:0000259" key="2">
    <source>
        <dbReference type="Pfam" id="PF01243"/>
    </source>
</evidence>
<dbReference type="PANTHER" id="PTHR35176:SF6">
    <property type="entry name" value="HEME OXYGENASE HI_0854-RELATED"/>
    <property type="match status" value="1"/>
</dbReference>
<dbReference type="Pfam" id="PF01243">
    <property type="entry name" value="PNPOx_N"/>
    <property type="match status" value="1"/>
</dbReference>
<feature type="domain" description="Pyridoxamine 5'-phosphate oxidase N-terminal" evidence="2">
    <location>
        <begin position="6"/>
        <end position="126"/>
    </location>
</feature>
<keyword evidence="1" id="KW-0560">Oxidoreductase</keyword>
<gene>
    <name evidence="3" type="ORF">GJ689_17750</name>
</gene>
<dbReference type="PANTHER" id="PTHR35176">
    <property type="entry name" value="HEME OXYGENASE HI_0854-RELATED"/>
    <property type="match status" value="1"/>
</dbReference>
<accession>A0A327JWB8</accession>
<organism evidence="3 4">
    <name type="scientific">Rhodoplanes serenus</name>
    <dbReference type="NCBI Taxonomy" id="200615"/>
    <lineage>
        <taxon>Bacteria</taxon>
        <taxon>Pseudomonadati</taxon>
        <taxon>Pseudomonadota</taxon>
        <taxon>Alphaproteobacteria</taxon>
        <taxon>Hyphomicrobiales</taxon>
        <taxon>Nitrobacteraceae</taxon>
        <taxon>Rhodoplanes</taxon>
    </lineage>
</organism>
<evidence type="ECO:0000256" key="1">
    <source>
        <dbReference type="ARBA" id="ARBA00023002"/>
    </source>
</evidence>
<dbReference type="SUPFAM" id="SSF50475">
    <property type="entry name" value="FMN-binding split barrel"/>
    <property type="match status" value="1"/>
</dbReference>
<name>A0A327JWB8_9BRAD</name>
<sequence length="157" mass="16982">MPDQLHARVAAFLDTQHVMSLATAGPNGPHAANLFYVRDGLGLVWVSDAGSRHSLDIASNPAVAATVAPDTAEHAAVRGVQMHGRAARVDDAAEAQRLRAALAERYPFLKELARAPEALRVAFAQVAVYRLDPDDVVLIDNSRGFGHKERLMLRREG</sequence>
<proteinExistence type="predicted"/>